<sequence length="126" mass="14935">MLTIICYVLWLNRNAFTYDAEKRTRVNLLRKVTALLREYYLLDKFGYDSTFLNLHVKQFLPDDNLIRRQLSTQTFSWTKLGAGQFKLNVNGHLWEIQVLWDAEVFFKIIMAISYLALQDILVKAQI</sequence>
<accession>A0ABD2YVL0</accession>
<name>A0ABD2YVL0_9GENT</name>
<dbReference type="AlphaFoldDB" id="A0ABD2YVL0"/>
<proteinExistence type="predicted"/>
<keyword evidence="2" id="KW-1185">Reference proteome</keyword>
<gene>
    <name evidence="1" type="ORF">ACH5RR_029665</name>
</gene>
<dbReference type="Proteomes" id="UP001630127">
    <property type="component" value="Unassembled WGS sequence"/>
</dbReference>
<reference evidence="1 2" key="1">
    <citation type="submission" date="2024-11" db="EMBL/GenBank/DDBJ databases">
        <title>A near-complete genome assembly of Cinchona calisaya.</title>
        <authorList>
            <person name="Lian D.C."/>
            <person name="Zhao X.W."/>
            <person name="Wei L."/>
        </authorList>
    </citation>
    <scope>NUCLEOTIDE SEQUENCE [LARGE SCALE GENOMIC DNA]</scope>
    <source>
        <tissue evidence="1">Nenye</tissue>
    </source>
</reference>
<comment type="caution">
    <text evidence="1">The sequence shown here is derived from an EMBL/GenBank/DDBJ whole genome shotgun (WGS) entry which is preliminary data.</text>
</comment>
<evidence type="ECO:0000313" key="2">
    <source>
        <dbReference type="Proteomes" id="UP001630127"/>
    </source>
</evidence>
<organism evidence="1 2">
    <name type="scientific">Cinchona calisaya</name>
    <dbReference type="NCBI Taxonomy" id="153742"/>
    <lineage>
        <taxon>Eukaryota</taxon>
        <taxon>Viridiplantae</taxon>
        <taxon>Streptophyta</taxon>
        <taxon>Embryophyta</taxon>
        <taxon>Tracheophyta</taxon>
        <taxon>Spermatophyta</taxon>
        <taxon>Magnoliopsida</taxon>
        <taxon>eudicotyledons</taxon>
        <taxon>Gunneridae</taxon>
        <taxon>Pentapetalae</taxon>
        <taxon>asterids</taxon>
        <taxon>lamiids</taxon>
        <taxon>Gentianales</taxon>
        <taxon>Rubiaceae</taxon>
        <taxon>Cinchonoideae</taxon>
        <taxon>Cinchoneae</taxon>
        <taxon>Cinchona</taxon>
    </lineage>
</organism>
<protein>
    <submittedName>
        <fullName evidence="1">Uncharacterized protein</fullName>
    </submittedName>
</protein>
<dbReference type="EMBL" id="JBJUIK010000012">
    <property type="protein sequence ID" value="KAL3510264.1"/>
    <property type="molecule type" value="Genomic_DNA"/>
</dbReference>
<evidence type="ECO:0000313" key="1">
    <source>
        <dbReference type="EMBL" id="KAL3510264.1"/>
    </source>
</evidence>